<accession>A0A1J5F8K4</accession>
<protein>
    <submittedName>
        <fullName evidence="1">Uncharacterized protein</fullName>
    </submittedName>
</protein>
<sequence>MSSEKINEIPKIDFRLMEEKIQQTFSDFEQKVLEVFQSAIEPEERANFVEKYGLILSSFTELKDKIIKRFGYAGENHSLQQADFKNGLADLEKIFSTLINVLESDYGQQGDYDVTNNAQDGQLVSSIIKHRKGEDTTLVFNFKEKLQHEARVDVQHIDQQGNKYSLRFDLDKRQGGVTCDVQSKNLDKIFYHVGDQGGEGHHFRMEALTKFVFEEGIEKKTESFELVVKKFKEFLMEALKAEQATLEDLIRKFNER</sequence>
<dbReference type="Proteomes" id="UP000183922">
    <property type="component" value="Unassembled WGS sequence"/>
</dbReference>
<reference evidence="1 2" key="1">
    <citation type="journal article" date="2016" name="Environ. Microbiol.">
        <title>Genomic resolution of a cold subsurface aquifer community provides metabolic insights for novel microbes adapted to high CO concentrations.</title>
        <authorList>
            <person name="Probst A.J."/>
            <person name="Castelle C.J."/>
            <person name="Singh A."/>
            <person name="Brown C.T."/>
            <person name="Anantharaman K."/>
            <person name="Sharon I."/>
            <person name="Hug L.A."/>
            <person name="Burstein D."/>
            <person name="Emerson J.B."/>
            <person name="Thomas B.C."/>
            <person name="Banfield J.F."/>
        </authorList>
    </citation>
    <scope>NUCLEOTIDE SEQUENCE [LARGE SCALE GENOMIC DNA]</scope>
    <source>
        <strain evidence="1">CG2_30_39_24</strain>
    </source>
</reference>
<comment type="caution">
    <text evidence="1">The sequence shown here is derived from an EMBL/GenBank/DDBJ whole genome shotgun (WGS) entry which is preliminary data.</text>
</comment>
<name>A0A1J5F8K4_9BACT</name>
<organism evidence="1 2">
    <name type="scientific">Candidatus Kuenenbacteria bacterium CG2_30_39_24</name>
    <dbReference type="NCBI Taxonomy" id="1805236"/>
    <lineage>
        <taxon>Bacteria</taxon>
        <taxon>Candidatus Kueneniibacteriota</taxon>
    </lineage>
</organism>
<dbReference type="AlphaFoldDB" id="A0A1J5F8K4"/>
<gene>
    <name evidence="1" type="ORF">AUK13_00675</name>
</gene>
<dbReference type="EMBL" id="MNYR01000011">
    <property type="protein sequence ID" value="OIP56601.1"/>
    <property type="molecule type" value="Genomic_DNA"/>
</dbReference>
<evidence type="ECO:0000313" key="1">
    <source>
        <dbReference type="EMBL" id="OIP56601.1"/>
    </source>
</evidence>
<dbReference type="STRING" id="1805236.AUK13_00675"/>
<evidence type="ECO:0000313" key="2">
    <source>
        <dbReference type="Proteomes" id="UP000183922"/>
    </source>
</evidence>
<proteinExistence type="predicted"/>